<evidence type="ECO:0000256" key="2">
    <source>
        <dbReference type="ARBA" id="ARBA00022801"/>
    </source>
</evidence>
<keyword evidence="2" id="KW-0378">Hydrolase</keyword>
<sequence length="152" mass="18112">NKCPREIQKAVFRRQLIIGYSRQLPLVIHCREAHEDCIKIILETIPYDYTFHLHCFAENWYWADRWLKTFPNVYIGITNLVTFASRYELRDVAERIPLDRLLLETDAPYCIPKIIFIALLIIQCLTLFQNVFCALDIHILVWLCMLESRLLL</sequence>
<dbReference type="PROSITE" id="PS01090">
    <property type="entry name" value="TATD_2"/>
    <property type="match status" value="1"/>
</dbReference>
<feature type="transmembrane region" description="Helical" evidence="3">
    <location>
        <begin position="114"/>
        <end position="143"/>
    </location>
</feature>
<comment type="caution">
    <text evidence="4">The sequence shown here is derived from an EMBL/GenBank/DDBJ whole genome shotgun (WGS) entry which is preliminary data.</text>
</comment>
<dbReference type="InterPro" id="IPR018228">
    <property type="entry name" value="DNase_TatD-rel_CS"/>
</dbReference>
<dbReference type="PROSITE" id="PS01091">
    <property type="entry name" value="TATD_3"/>
    <property type="match status" value="1"/>
</dbReference>
<keyword evidence="5" id="KW-1185">Reference proteome</keyword>
<dbReference type="InterPro" id="IPR001130">
    <property type="entry name" value="TatD-like"/>
</dbReference>
<protein>
    <submittedName>
        <fullName evidence="4">Putative deoxyribonuclease TATDN2</fullName>
    </submittedName>
</protein>
<evidence type="ECO:0000256" key="1">
    <source>
        <dbReference type="ARBA" id="ARBA00009275"/>
    </source>
</evidence>
<dbReference type="EMBL" id="BMAO01016319">
    <property type="protein sequence ID" value="GFR07644.1"/>
    <property type="molecule type" value="Genomic_DNA"/>
</dbReference>
<dbReference type="Gene3D" id="3.20.20.140">
    <property type="entry name" value="Metal-dependent hydrolases"/>
    <property type="match status" value="1"/>
</dbReference>
<dbReference type="Pfam" id="PF01026">
    <property type="entry name" value="TatD_DNase"/>
    <property type="match status" value="1"/>
</dbReference>
<reference evidence="4" key="1">
    <citation type="submission" date="2020-07" db="EMBL/GenBank/DDBJ databases">
        <title>Multicomponent nature underlies the extraordinary mechanical properties of spider dragline silk.</title>
        <authorList>
            <person name="Kono N."/>
            <person name="Nakamura H."/>
            <person name="Mori M."/>
            <person name="Yoshida Y."/>
            <person name="Ohtoshi R."/>
            <person name="Malay A.D."/>
            <person name="Moran D.A.P."/>
            <person name="Tomita M."/>
            <person name="Numata K."/>
            <person name="Arakawa K."/>
        </authorList>
    </citation>
    <scope>NUCLEOTIDE SEQUENCE</scope>
</reference>
<feature type="non-terminal residue" evidence="4">
    <location>
        <position position="1"/>
    </location>
</feature>
<accession>A0A8X6LHP4</accession>
<dbReference type="SUPFAM" id="SSF51556">
    <property type="entry name" value="Metallo-dependent hydrolases"/>
    <property type="match status" value="1"/>
</dbReference>
<evidence type="ECO:0000256" key="3">
    <source>
        <dbReference type="SAM" id="Phobius"/>
    </source>
</evidence>
<proteinExistence type="inferred from homology"/>
<keyword evidence="3" id="KW-0472">Membrane</keyword>
<evidence type="ECO:0000313" key="4">
    <source>
        <dbReference type="EMBL" id="GFR07644.1"/>
    </source>
</evidence>
<keyword evidence="3" id="KW-1133">Transmembrane helix</keyword>
<comment type="similarity">
    <text evidence="1">Belongs to the metallo-dependent hydrolases superfamily. TatD-type hydrolase family.</text>
</comment>
<dbReference type="PANTHER" id="PTHR46363">
    <property type="entry name" value="DEOXYRIBONUCLEASE TATDN2-RELATED"/>
    <property type="match status" value="1"/>
</dbReference>
<dbReference type="PANTHER" id="PTHR46363:SF1">
    <property type="entry name" value="DEOXYRIBONUCLEASE TATDN2-RELATED"/>
    <property type="match status" value="1"/>
</dbReference>
<dbReference type="OrthoDB" id="6422451at2759"/>
<name>A0A8X6LHP4_TRICU</name>
<dbReference type="Proteomes" id="UP000887116">
    <property type="component" value="Unassembled WGS sequence"/>
</dbReference>
<dbReference type="GO" id="GO:0016788">
    <property type="term" value="F:hydrolase activity, acting on ester bonds"/>
    <property type="evidence" value="ECO:0007669"/>
    <property type="project" value="InterPro"/>
</dbReference>
<dbReference type="AlphaFoldDB" id="A0A8X6LHP4"/>
<organism evidence="4 5">
    <name type="scientific">Trichonephila clavata</name>
    <name type="common">Joro spider</name>
    <name type="synonym">Nephila clavata</name>
    <dbReference type="NCBI Taxonomy" id="2740835"/>
    <lineage>
        <taxon>Eukaryota</taxon>
        <taxon>Metazoa</taxon>
        <taxon>Ecdysozoa</taxon>
        <taxon>Arthropoda</taxon>
        <taxon>Chelicerata</taxon>
        <taxon>Arachnida</taxon>
        <taxon>Araneae</taxon>
        <taxon>Araneomorphae</taxon>
        <taxon>Entelegynae</taxon>
        <taxon>Araneoidea</taxon>
        <taxon>Nephilidae</taxon>
        <taxon>Trichonephila</taxon>
    </lineage>
</organism>
<dbReference type="InterPro" id="IPR032466">
    <property type="entry name" value="Metal_Hydrolase"/>
</dbReference>
<evidence type="ECO:0000313" key="5">
    <source>
        <dbReference type="Proteomes" id="UP000887116"/>
    </source>
</evidence>
<gene>
    <name evidence="4" type="primary">TATDN2</name>
    <name evidence="4" type="ORF">TNCT_260631</name>
</gene>
<keyword evidence="3" id="KW-0812">Transmembrane</keyword>